<dbReference type="PANTHER" id="PTHR47237">
    <property type="entry name" value="SLL0310 PROTEIN"/>
    <property type="match status" value="1"/>
</dbReference>
<feature type="domain" description="N-acetyltransferase" evidence="2">
    <location>
        <begin position="30"/>
        <end position="161"/>
    </location>
</feature>
<keyword evidence="4" id="KW-1185">Reference proteome</keyword>
<evidence type="ECO:0000256" key="1">
    <source>
        <dbReference type="SAM" id="MobiDB-lite"/>
    </source>
</evidence>
<dbReference type="InterPro" id="IPR000182">
    <property type="entry name" value="GNAT_dom"/>
</dbReference>
<dbReference type="PANTHER" id="PTHR47237:SF2">
    <property type="entry name" value="BLL4206 PROTEIN"/>
    <property type="match status" value="1"/>
</dbReference>
<dbReference type="Pfam" id="PF13673">
    <property type="entry name" value="Acetyltransf_10"/>
    <property type="match status" value="1"/>
</dbReference>
<feature type="region of interest" description="Disordered" evidence="1">
    <location>
        <begin position="1"/>
        <end position="23"/>
    </location>
</feature>
<dbReference type="EMBL" id="BAND01000003">
    <property type="protein sequence ID" value="GAJ27606.1"/>
    <property type="molecule type" value="Genomic_DNA"/>
</dbReference>
<evidence type="ECO:0000313" key="4">
    <source>
        <dbReference type="Proteomes" id="UP000019760"/>
    </source>
</evidence>
<evidence type="ECO:0000259" key="2">
    <source>
        <dbReference type="PROSITE" id="PS51186"/>
    </source>
</evidence>
<accession>A0A023D1C4</accession>
<reference evidence="3 4" key="2">
    <citation type="journal article" date="2014" name="FEMS Microbiol. Lett.">
        <title>Draft genomic DNA sequence of the facultatively methylotrophic bacterium Acidomonas methanolica type strain MB58.</title>
        <authorList>
            <person name="Higashiura N."/>
            <person name="Hadano H."/>
            <person name="Hirakawa H."/>
            <person name="Matsutani M."/>
            <person name="Takabe S."/>
            <person name="Matsushita K."/>
            <person name="Azuma Y."/>
        </authorList>
    </citation>
    <scope>NUCLEOTIDE SEQUENCE [LARGE SCALE GENOMIC DNA]</scope>
    <source>
        <strain evidence="3 4">MB58</strain>
    </source>
</reference>
<dbReference type="AlphaFoldDB" id="A0A023D1C4"/>
<comment type="caution">
    <text evidence="3">The sequence shown here is derived from an EMBL/GenBank/DDBJ whole genome shotgun (WGS) entry which is preliminary data.</text>
</comment>
<dbReference type="Gene3D" id="3.40.630.90">
    <property type="match status" value="1"/>
</dbReference>
<dbReference type="InterPro" id="IPR016181">
    <property type="entry name" value="Acyl_CoA_acyltransferase"/>
</dbReference>
<name>A0A023D1C4_ACIMT</name>
<protein>
    <submittedName>
        <fullName evidence="3">N-acetyltransferase GCN5</fullName>
    </submittedName>
</protein>
<dbReference type="Proteomes" id="UP000019760">
    <property type="component" value="Unassembled WGS sequence"/>
</dbReference>
<dbReference type="InterPro" id="IPR041496">
    <property type="entry name" value="YitH/HolE_GNAT"/>
</dbReference>
<dbReference type="GO" id="GO:0016747">
    <property type="term" value="F:acyltransferase activity, transferring groups other than amino-acyl groups"/>
    <property type="evidence" value="ECO:0007669"/>
    <property type="project" value="InterPro"/>
</dbReference>
<dbReference type="Gene3D" id="3.40.630.30">
    <property type="match status" value="1"/>
</dbReference>
<dbReference type="SUPFAM" id="SSF55729">
    <property type="entry name" value="Acyl-CoA N-acyltransferases (Nat)"/>
    <property type="match status" value="1"/>
</dbReference>
<gene>
    <name evidence="3" type="ORF">Amme_003_023</name>
</gene>
<proteinExistence type="predicted"/>
<dbReference type="InterPro" id="IPR052729">
    <property type="entry name" value="Acyl/Acetyltrans_Enzymes"/>
</dbReference>
<organism evidence="3 4">
    <name type="scientific">Acidomonas methanolica NBRC 104435</name>
    <dbReference type="NCBI Taxonomy" id="1231351"/>
    <lineage>
        <taxon>Bacteria</taxon>
        <taxon>Pseudomonadati</taxon>
        <taxon>Pseudomonadota</taxon>
        <taxon>Alphaproteobacteria</taxon>
        <taxon>Acetobacterales</taxon>
        <taxon>Acetobacteraceae</taxon>
        <taxon>Acidomonas</taxon>
    </lineage>
</organism>
<reference evidence="4" key="1">
    <citation type="journal article" date="2014" name="FEMS Microbiol. Lett.">
        <title>Draft Genomic DNA Sequence of the Facultatively Methylotrophic Bacterium Acidomonas methanolica type strain MB58.</title>
        <authorList>
            <person name="Higashiura N."/>
            <person name="Hadano H."/>
            <person name="Hirakawa H."/>
            <person name="Matsutani M."/>
            <person name="Takabe S."/>
            <person name="Matsushita K."/>
            <person name="Azuma Y."/>
        </authorList>
    </citation>
    <scope>NUCLEOTIDE SEQUENCE [LARGE SCALE GENOMIC DNA]</scope>
    <source>
        <strain evidence="4">MB58</strain>
    </source>
</reference>
<keyword evidence="3" id="KW-0808">Transferase</keyword>
<dbReference type="RefSeq" id="WP_239641507.1">
    <property type="nucleotide sequence ID" value="NZ_BAND01000003.1"/>
</dbReference>
<evidence type="ECO:0000313" key="3">
    <source>
        <dbReference type="EMBL" id="GAJ27606.1"/>
    </source>
</evidence>
<dbReference type="Pfam" id="PF18014">
    <property type="entry name" value="Acetyltransf_18"/>
    <property type="match status" value="1"/>
</dbReference>
<dbReference type="PROSITE" id="PS51186">
    <property type="entry name" value="GNAT"/>
    <property type="match status" value="1"/>
</dbReference>
<sequence>MTVSDTVLNRRNAAMPEGTDMTATDSPSAIILRAMEDRDIDAASGLSKALGWPHRSEDWHFLLGAGQGLVAVTPAGELVGTTLWWSFGTRDAPVGMVIVAGAWQGHGIGRRLMTGARAALPGRTLHLNATPGGVPLYEKLGFRPCGLVEQRQAIAVTQPLIPLPDGMRLRPAGGNDLTAIAALDRAANGMERAALLRALLSVGKGIVVDAGGAIMGYSICRAFGWGKVVGPVIATAEPFAAAMIAHWIGSCAGQFTRLDIPAACGLGAWLDEVGLPRVDTVTTMRTANADEPAREAATTFALGSQALG</sequence>